<protein>
    <submittedName>
        <fullName evidence="1">GNAT family N-acetyltransferase</fullName>
    </submittedName>
</protein>
<evidence type="ECO:0000313" key="1">
    <source>
        <dbReference type="EMBL" id="WWV65156.1"/>
    </source>
</evidence>
<dbReference type="EMBL" id="CP146284">
    <property type="protein sequence ID" value="WWV65156.1"/>
    <property type="molecule type" value="Genomic_DNA"/>
</dbReference>
<accession>A0ABZ2ILV4</accession>
<reference evidence="1 2" key="1">
    <citation type="submission" date="2024-02" db="EMBL/GenBank/DDBJ databases">
        <title>Whole genome sequencing of Parabacteroides sp. AD58.</title>
        <authorList>
            <person name="Chaplin A.V."/>
            <person name="Pikina A.P."/>
            <person name="Sokolova S.R."/>
            <person name="Korostin D.O."/>
            <person name="Efimov B.A."/>
        </authorList>
    </citation>
    <scope>NUCLEOTIDE SEQUENCE [LARGE SCALE GENOMIC DNA]</scope>
    <source>
        <strain evidence="1 2">AD58</strain>
    </source>
</reference>
<dbReference type="SUPFAM" id="SSF55729">
    <property type="entry name" value="Acyl-CoA N-acyltransferases (Nat)"/>
    <property type="match status" value="1"/>
</dbReference>
<dbReference type="Proteomes" id="UP001320603">
    <property type="component" value="Chromosome"/>
</dbReference>
<dbReference type="RefSeq" id="WP_251968604.1">
    <property type="nucleotide sequence ID" value="NZ_CP146284.1"/>
</dbReference>
<organism evidence="1 2">
    <name type="scientific">Parabacteroides absconsus</name>
    <dbReference type="NCBI Taxonomy" id="2951805"/>
    <lineage>
        <taxon>Bacteria</taxon>
        <taxon>Pseudomonadati</taxon>
        <taxon>Bacteroidota</taxon>
        <taxon>Bacteroidia</taxon>
        <taxon>Bacteroidales</taxon>
        <taxon>Tannerellaceae</taxon>
        <taxon>Parabacteroides</taxon>
    </lineage>
</organism>
<gene>
    <name evidence="1" type="ORF">NEE14_008895</name>
</gene>
<proteinExistence type="predicted"/>
<dbReference type="InterPro" id="IPR016181">
    <property type="entry name" value="Acyl_CoA_acyltransferase"/>
</dbReference>
<evidence type="ECO:0000313" key="2">
    <source>
        <dbReference type="Proteomes" id="UP001320603"/>
    </source>
</evidence>
<dbReference type="Gene3D" id="3.40.630.30">
    <property type="match status" value="1"/>
</dbReference>
<name>A0ABZ2ILV4_9BACT</name>
<keyword evidence="2" id="KW-1185">Reference proteome</keyword>
<sequence>MMNSREELAICKAELYDLDSVMPIFDCARQFMIQTGNPTQWADGYPERSFMENEIAAGHCYVFVDDLGKPVATFCYIEGDDPTYHVIEGGKWLNDAPYAVLHRLASDGSHSGIADLCLNWCFTQTSNLRVDTHQDNKVLQHILLKHGFKYCGIIYVRNHSPRLAYQIIL</sequence>